<keyword evidence="3 5" id="KW-1133">Transmembrane helix</keyword>
<reference evidence="6 7" key="1">
    <citation type="submission" date="2018-11" db="EMBL/GenBank/DDBJ databases">
        <title>Draft genome analysis of Rheinheimera mesophila isolated from an industrial waste site.</title>
        <authorList>
            <person name="Yu Q."/>
            <person name="Qi Y."/>
            <person name="Zhang H."/>
            <person name="Lu Y."/>
            <person name="Pu J."/>
        </authorList>
    </citation>
    <scope>NUCLEOTIDE SEQUENCE [LARGE SCALE GENOMIC DNA]</scope>
    <source>
        <strain evidence="6 7">IITR13</strain>
    </source>
</reference>
<dbReference type="GO" id="GO:0005385">
    <property type="term" value="F:zinc ion transmembrane transporter activity"/>
    <property type="evidence" value="ECO:0007669"/>
    <property type="project" value="TreeGrafter"/>
</dbReference>
<dbReference type="PANTHER" id="PTHR16950">
    <property type="entry name" value="ZINC TRANSPORTER SLC39A7 HISTIDINE-RICH MEMBRANE PROTEIN KE4"/>
    <property type="match status" value="1"/>
</dbReference>
<accession>A0A3P3QGQ7</accession>
<dbReference type="Pfam" id="PF02535">
    <property type="entry name" value="Zip"/>
    <property type="match status" value="2"/>
</dbReference>
<dbReference type="GO" id="GO:0016020">
    <property type="term" value="C:membrane"/>
    <property type="evidence" value="ECO:0007669"/>
    <property type="project" value="UniProtKB-SubCell"/>
</dbReference>
<dbReference type="OrthoDB" id="9806593at2"/>
<evidence type="ECO:0000256" key="3">
    <source>
        <dbReference type="ARBA" id="ARBA00022989"/>
    </source>
</evidence>
<evidence type="ECO:0000313" key="7">
    <source>
        <dbReference type="Proteomes" id="UP000276260"/>
    </source>
</evidence>
<proteinExistence type="predicted"/>
<comment type="caution">
    <text evidence="6">The sequence shown here is derived from an EMBL/GenBank/DDBJ whole genome shotgun (WGS) entry which is preliminary data.</text>
</comment>
<keyword evidence="7" id="KW-1185">Reference proteome</keyword>
<gene>
    <name evidence="6" type="ORF">EIK76_12660</name>
</gene>
<evidence type="ECO:0000256" key="2">
    <source>
        <dbReference type="ARBA" id="ARBA00022692"/>
    </source>
</evidence>
<organism evidence="6 7">
    <name type="scientific">Rheinheimera mesophila</name>
    <dbReference type="NCBI Taxonomy" id="1547515"/>
    <lineage>
        <taxon>Bacteria</taxon>
        <taxon>Pseudomonadati</taxon>
        <taxon>Pseudomonadota</taxon>
        <taxon>Gammaproteobacteria</taxon>
        <taxon>Chromatiales</taxon>
        <taxon>Chromatiaceae</taxon>
        <taxon>Rheinheimera</taxon>
    </lineage>
</organism>
<feature type="transmembrane region" description="Helical" evidence="5">
    <location>
        <begin position="6"/>
        <end position="27"/>
    </location>
</feature>
<evidence type="ECO:0000313" key="6">
    <source>
        <dbReference type="EMBL" id="RRJ20367.1"/>
    </source>
</evidence>
<feature type="transmembrane region" description="Helical" evidence="5">
    <location>
        <begin position="34"/>
        <end position="56"/>
    </location>
</feature>
<dbReference type="Proteomes" id="UP000276260">
    <property type="component" value="Unassembled WGS sequence"/>
</dbReference>
<dbReference type="GO" id="GO:0006882">
    <property type="term" value="P:intracellular zinc ion homeostasis"/>
    <property type="evidence" value="ECO:0007669"/>
    <property type="project" value="TreeGrafter"/>
</dbReference>
<dbReference type="EMBL" id="RRCF01000003">
    <property type="protein sequence ID" value="RRJ20367.1"/>
    <property type="molecule type" value="Genomic_DNA"/>
</dbReference>
<dbReference type="RefSeq" id="WP_046521495.1">
    <property type="nucleotide sequence ID" value="NZ_LAVS01000097.1"/>
</dbReference>
<protein>
    <submittedName>
        <fullName evidence="6">ZIP family metal transporter</fullName>
    </submittedName>
</protein>
<keyword evidence="2 5" id="KW-0812">Transmembrane</keyword>
<dbReference type="PANTHER" id="PTHR16950:SF16">
    <property type="entry name" value="ZINC TRANSPORTER ZIP13"/>
    <property type="match status" value="1"/>
</dbReference>
<keyword evidence="4 5" id="KW-0472">Membrane</keyword>
<feature type="transmembrane region" description="Helical" evidence="5">
    <location>
        <begin position="196"/>
        <end position="213"/>
    </location>
</feature>
<evidence type="ECO:0000256" key="5">
    <source>
        <dbReference type="SAM" id="Phobius"/>
    </source>
</evidence>
<comment type="subcellular location">
    <subcellularLocation>
        <location evidence="1">Membrane</location>
        <topology evidence="1">Multi-pass membrane protein</topology>
    </subcellularLocation>
</comment>
<sequence length="251" mass="27042">MLTLFILLAACLVMLVSLSGAILFLLPQKKLQRFLPLILSLAVGVLLANAFLHLLPDALKHQESHRQLFGWVLAGLLGFYFLERALQHGHPQLPDQAISTASYGKVNLVADGIHNFIDGVLIAGSFLVDPLLGVTTTVAILIHEIPQEIADVAVLLNAGFSRKKALLYNLLSAGACVLGAVATLTISHWLTPNLNILLAITAGAFIYLASADLMPLLRKNVEQPLWLHGLMMGLGVLLMIVLIGPEAAHQH</sequence>
<evidence type="ECO:0000256" key="4">
    <source>
        <dbReference type="ARBA" id="ARBA00023136"/>
    </source>
</evidence>
<feature type="transmembrane region" description="Helical" evidence="5">
    <location>
        <begin position="68"/>
        <end position="86"/>
    </location>
</feature>
<dbReference type="AlphaFoldDB" id="A0A3P3QGQ7"/>
<dbReference type="InterPro" id="IPR003689">
    <property type="entry name" value="ZIP"/>
</dbReference>
<name>A0A3P3QGQ7_9GAMM</name>
<feature type="transmembrane region" description="Helical" evidence="5">
    <location>
        <begin position="166"/>
        <end position="190"/>
    </location>
</feature>
<evidence type="ECO:0000256" key="1">
    <source>
        <dbReference type="ARBA" id="ARBA00004141"/>
    </source>
</evidence>
<feature type="transmembrane region" description="Helical" evidence="5">
    <location>
        <begin position="225"/>
        <end position="244"/>
    </location>
</feature>